<sequence length="398" mass="44789">MADAKIDRTLLEPRAPFNALTQLLLPEVALALLMALKLPFILKAAISCVILGNILHTVLTTTTGATPTDYSVGSSNLGNLFFNVLLFVWIVDPMTELRYVRDEDPSPLASRSLLARVYNASCIIRNYRLIGWNVQKSITHTNTSRAQFLRYQFRQFLWSFLLTDLAESYVHAYRARLDARGPPLPGGFLLHSWGLLACAVTICLSAKIFYEIASLLAVGLGFSQPQDWPDLFGSISDAYTLRRLWARTWHQMFGRHFSSWGKLVVRMLRIPRGTWLSSQTQVYTAFLVSALLHSFGDIMVDKREFGRSFPFFLSQAAAITFEDTVIALGKSYGIAGGKEGPPRAIKVLGYAWVLLWLQFSGPMYVDWLYEARIVGDPFLPFSPVRSLLVPSLERIIKP</sequence>
<organism evidence="10 11">
    <name type="scientific">Lentinus tigrinus ALCF2SS1-6</name>
    <dbReference type="NCBI Taxonomy" id="1328759"/>
    <lineage>
        <taxon>Eukaryota</taxon>
        <taxon>Fungi</taxon>
        <taxon>Dikarya</taxon>
        <taxon>Basidiomycota</taxon>
        <taxon>Agaricomycotina</taxon>
        <taxon>Agaricomycetes</taxon>
        <taxon>Polyporales</taxon>
        <taxon>Polyporaceae</taxon>
        <taxon>Lentinus</taxon>
    </lineage>
</organism>
<gene>
    <name evidence="10" type="ORF">L227DRAFT_596624</name>
</gene>
<evidence type="ECO:0000256" key="3">
    <source>
        <dbReference type="ARBA" id="ARBA00007282"/>
    </source>
</evidence>
<dbReference type="InterPro" id="IPR032805">
    <property type="entry name" value="Wax_synthase_dom"/>
</dbReference>
<evidence type="ECO:0000256" key="7">
    <source>
        <dbReference type="ARBA" id="ARBA00023136"/>
    </source>
</evidence>
<keyword evidence="11" id="KW-1185">Reference proteome</keyword>
<keyword evidence="5 8" id="KW-0812">Transmembrane</keyword>
<evidence type="ECO:0000313" key="10">
    <source>
        <dbReference type="EMBL" id="RPD52491.1"/>
    </source>
</evidence>
<proteinExistence type="inferred from homology"/>
<feature type="transmembrane region" description="Helical" evidence="8">
    <location>
        <begin position="40"/>
        <end position="59"/>
    </location>
</feature>
<accession>A0A5C2RMR5</accession>
<feature type="domain" description="Wax synthase" evidence="9">
    <location>
        <begin position="228"/>
        <end position="313"/>
    </location>
</feature>
<evidence type="ECO:0000256" key="1">
    <source>
        <dbReference type="ARBA" id="ARBA00004141"/>
    </source>
</evidence>
<dbReference type="InterPro" id="IPR044851">
    <property type="entry name" value="Wax_synthase"/>
</dbReference>
<dbReference type="AlphaFoldDB" id="A0A5C2RMR5"/>
<evidence type="ECO:0000313" key="11">
    <source>
        <dbReference type="Proteomes" id="UP000313359"/>
    </source>
</evidence>
<dbReference type="OrthoDB" id="1077582at2759"/>
<keyword evidence="7 8" id="KW-0472">Membrane</keyword>
<evidence type="ECO:0000256" key="8">
    <source>
        <dbReference type="SAM" id="Phobius"/>
    </source>
</evidence>
<protein>
    <recommendedName>
        <fullName evidence="9">Wax synthase domain-containing protein</fullName>
    </recommendedName>
</protein>
<evidence type="ECO:0000256" key="5">
    <source>
        <dbReference type="ARBA" id="ARBA00022692"/>
    </source>
</evidence>
<keyword evidence="4" id="KW-0808">Transferase</keyword>
<evidence type="ECO:0000256" key="4">
    <source>
        <dbReference type="ARBA" id="ARBA00022679"/>
    </source>
</evidence>
<dbReference type="GO" id="GO:0016020">
    <property type="term" value="C:membrane"/>
    <property type="evidence" value="ECO:0007669"/>
    <property type="project" value="UniProtKB-SubCell"/>
</dbReference>
<dbReference type="GO" id="GO:0006629">
    <property type="term" value="P:lipid metabolic process"/>
    <property type="evidence" value="ECO:0007669"/>
    <property type="project" value="InterPro"/>
</dbReference>
<dbReference type="EMBL" id="ML122357">
    <property type="protein sequence ID" value="RPD52491.1"/>
    <property type="molecule type" value="Genomic_DNA"/>
</dbReference>
<dbReference type="GO" id="GO:0008374">
    <property type="term" value="F:O-acyltransferase activity"/>
    <property type="evidence" value="ECO:0007669"/>
    <property type="project" value="InterPro"/>
</dbReference>
<dbReference type="STRING" id="1328759.A0A5C2RMR5"/>
<keyword evidence="6 8" id="KW-1133">Transmembrane helix</keyword>
<evidence type="ECO:0000256" key="2">
    <source>
        <dbReference type="ARBA" id="ARBA00005179"/>
    </source>
</evidence>
<dbReference type="Proteomes" id="UP000313359">
    <property type="component" value="Unassembled WGS sequence"/>
</dbReference>
<dbReference type="PANTHER" id="PTHR31595">
    <property type="entry name" value="LONG-CHAIN-ALCOHOL O-FATTY-ACYLTRANSFERASE 3-RELATED"/>
    <property type="match status" value="1"/>
</dbReference>
<comment type="pathway">
    <text evidence="2">Secondary metabolite biosynthesis.</text>
</comment>
<reference evidence="10" key="1">
    <citation type="journal article" date="2018" name="Genome Biol. Evol.">
        <title>Genomics and development of Lentinus tigrinus, a white-rot wood-decaying mushroom with dimorphic fruiting bodies.</title>
        <authorList>
            <person name="Wu B."/>
            <person name="Xu Z."/>
            <person name="Knudson A."/>
            <person name="Carlson A."/>
            <person name="Chen N."/>
            <person name="Kovaka S."/>
            <person name="LaButti K."/>
            <person name="Lipzen A."/>
            <person name="Pennachio C."/>
            <person name="Riley R."/>
            <person name="Schakwitz W."/>
            <person name="Umezawa K."/>
            <person name="Ohm R.A."/>
            <person name="Grigoriev I.V."/>
            <person name="Nagy L.G."/>
            <person name="Gibbons J."/>
            <person name="Hibbett D."/>
        </authorList>
    </citation>
    <scope>NUCLEOTIDE SEQUENCE [LARGE SCALE GENOMIC DNA]</scope>
    <source>
        <strain evidence="10">ALCF2SS1-6</strain>
    </source>
</reference>
<dbReference type="Pfam" id="PF13813">
    <property type="entry name" value="MBOAT_2"/>
    <property type="match status" value="1"/>
</dbReference>
<evidence type="ECO:0000256" key="6">
    <source>
        <dbReference type="ARBA" id="ARBA00022989"/>
    </source>
</evidence>
<comment type="subcellular location">
    <subcellularLocation>
        <location evidence="1">Membrane</location>
        <topology evidence="1">Multi-pass membrane protein</topology>
    </subcellularLocation>
</comment>
<evidence type="ECO:0000259" key="9">
    <source>
        <dbReference type="Pfam" id="PF13813"/>
    </source>
</evidence>
<dbReference type="PANTHER" id="PTHR31595:SF57">
    <property type="entry name" value="OS04G0481900 PROTEIN"/>
    <property type="match status" value="1"/>
</dbReference>
<feature type="transmembrane region" description="Helical" evidence="8">
    <location>
        <begin position="71"/>
        <end position="91"/>
    </location>
</feature>
<name>A0A5C2RMR5_9APHY</name>
<comment type="similarity">
    <text evidence="3">Belongs to the wax synthase family.</text>
</comment>